<dbReference type="Proteomes" id="UP000029738">
    <property type="component" value="Unassembled WGS sequence"/>
</dbReference>
<dbReference type="EMBL" id="JHEG04000001">
    <property type="protein sequence ID" value="KAF3889340.1"/>
    <property type="molecule type" value="Genomic_DNA"/>
</dbReference>
<gene>
    <name evidence="1" type="ORF">DA73_0400030580</name>
</gene>
<name>A0A8S9TA60_9CYAN</name>
<evidence type="ECO:0000313" key="2">
    <source>
        <dbReference type="Proteomes" id="UP000029738"/>
    </source>
</evidence>
<keyword evidence="2" id="KW-1185">Reference proteome</keyword>
<comment type="caution">
    <text evidence="1">The sequence shown here is derived from an EMBL/GenBank/DDBJ whole genome shotgun (WGS) entry which is preliminary data.</text>
</comment>
<sequence length="46" mass="5172">MQSATTYVHFGTQYRVTNLQLGAIADDPDVTFIDLKEFGLICTLTY</sequence>
<dbReference type="AlphaFoldDB" id="A0A8S9TA60"/>
<reference evidence="1" key="1">
    <citation type="journal article" date="2015" name="Genome Announc.">
        <title>Draft Genome Sequence of Tolypothrix boutellei Strain VB521301.</title>
        <authorList>
            <person name="Chandrababunaidu M.M."/>
            <person name="Singh D."/>
            <person name="Sen D."/>
            <person name="Bhan S."/>
            <person name="Das S."/>
            <person name="Gupta A."/>
            <person name="Adhikary S.P."/>
            <person name="Tripathy S."/>
        </authorList>
    </citation>
    <scope>NUCLEOTIDE SEQUENCE</scope>
    <source>
        <strain evidence="1">VB521301</strain>
    </source>
</reference>
<evidence type="ECO:0000313" key="1">
    <source>
        <dbReference type="EMBL" id="KAF3889340.1"/>
    </source>
</evidence>
<organism evidence="1 2">
    <name type="scientific">Tolypothrix bouteillei VB521301</name>
    <dbReference type="NCBI Taxonomy" id="1479485"/>
    <lineage>
        <taxon>Bacteria</taxon>
        <taxon>Bacillati</taxon>
        <taxon>Cyanobacteriota</taxon>
        <taxon>Cyanophyceae</taxon>
        <taxon>Nostocales</taxon>
        <taxon>Tolypothrichaceae</taxon>
        <taxon>Tolypothrix</taxon>
    </lineage>
</organism>
<proteinExistence type="predicted"/>
<accession>A0A8S9TA60</accession>
<protein>
    <submittedName>
        <fullName evidence="1">Uncharacterized protein</fullName>
    </submittedName>
</protein>
<reference evidence="1" key="2">
    <citation type="submission" date="2019-11" db="EMBL/GenBank/DDBJ databases">
        <title>Improved Assembly of Tolypothrix boutellei genome.</title>
        <authorList>
            <person name="Sarangi A.N."/>
            <person name="Mukherjee M."/>
            <person name="Ghosh S."/>
            <person name="Singh D."/>
            <person name="Das A."/>
            <person name="Kant S."/>
            <person name="Prusty A."/>
            <person name="Tripathy S."/>
        </authorList>
    </citation>
    <scope>NUCLEOTIDE SEQUENCE</scope>
    <source>
        <strain evidence="1">VB521301</strain>
    </source>
</reference>